<dbReference type="AlphaFoldDB" id="A0A6J4UMY8"/>
<evidence type="ECO:0000313" key="2">
    <source>
        <dbReference type="EMBL" id="CAA9553675.1"/>
    </source>
</evidence>
<feature type="compositionally biased region" description="Basic and acidic residues" evidence="1">
    <location>
        <begin position="23"/>
        <end position="38"/>
    </location>
</feature>
<feature type="compositionally biased region" description="Basic and acidic residues" evidence="1">
    <location>
        <begin position="1"/>
        <end position="10"/>
    </location>
</feature>
<dbReference type="GO" id="GO:0005840">
    <property type="term" value="C:ribosome"/>
    <property type="evidence" value="ECO:0007669"/>
    <property type="project" value="UniProtKB-KW"/>
</dbReference>
<reference evidence="2" key="1">
    <citation type="submission" date="2020-02" db="EMBL/GenBank/DDBJ databases">
        <authorList>
            <person name="Meier V. D."/>
        </authorList>
    </citation>
    <scope>NUCLEOTIDE SEQUENCE</scope>
    <source>
        <strain evidence="2">AVDCRST_MAG87</strain>
    </source>
</reference>
<feature type="region of interest" description="Disordered" evidence="1">
    <location>
        <begin position="1"/>
        <end position="102"/>
    </location>
</feature>
<feature type="non-terminal residue" evidence="2">
    <location>
        <position position="1"/>
    </location>
</feature>
<feature type="non-terminal residue" evidence="2">
    <location>
        <position position="102"/>
    </location>
</feature>
<keyword evidence="2" id="KW-0687">Ribonucleoprotein</keyword>
<sequence length="102" mass="10704">DRGSSNHGTDRGNGPAAADTADDEGRQGRQRQDGEDGGRVGGLCATASAVSQADHPDEQVLRARRVQPLQAGRYRSNRRDPTALQAQALDCPGNRRAGGANL</sequence>
<evidence type="ECO:0000256" key="1">
    <source>
        <dbReference type="SAM" id="MobiDB-lite"/>
    </source>
</evidence>
<organism evidence="2">
    <name type="scientific">uncultured Thermomicrobiales bacterium</name>
    <dbReference type="NCBI Taxonomy" id="1645740"/>
    <lineage>
        <taxon>Bacteria</taxon>
        <taxon>Pseudomonadati</taxon>
        <taxon>Thermomicrobiota</taxon>
        <taxon>Thermomicrobia</taxon>
        <taxon>Thermomicrobiales</taxon>
        <taxon>environmental samples</taxon>
    </lineage>
</organism>
<dbReference type="EMBL" id="CADCWJ010000243">
    <property type="protein sequence ID" value="CAA9553675.1"/>
    <property type="molecule type" value="Genomic_DNA"/>
</dbReference>
<protein>
    <submittedName>
        <fullName evidence="2">SSU ribosomal protein S17p (S11e)</fullName>
    </submittedName>
</protein>
<gene>
    <name evidence="2" type="ORF">AVDCRST_MAG87-1054</name>
</gene>
<name>A0A6J4UMY8_9BACT</name>
<accession>A0A6J4UMY8</accession>
<keyword evidence="2" id="KW-0689">Ribosomal protein</keyword>
<proteinExistence type="predicted"/>